<sequence length="1521" mass="171551">MIEGYNLSPLQREQWQYMIAGGKDGFWAKAVIQVDGPLDRARFRQVVAEVVSCHDMLTMRFHHSPSMIFPLQVPESPAIQWLDLPDPGANPSTSELLDRLATEPFDFEKDPPVRAAWLDLHQNRHVLLLAMPAVLADAATIDLLVGDLARAWAEANGGPENEFDPPHYLAFAEWLEQLHESEDADEGKAYWLKKDIGFQPPFVWEKPHEANARFRPKSVGIAPMAIPYNDVNQLAARLDTRVEAVCLAAWFVLLHRHLECTSLTVGVMTDGRSDEEMADMIGPLSRCLPVQLAFDRELGFPELVGAVAEHLEENQDWQDCFVNANFDFHSFAFEFSPESQAESAAGVSLRAAHKRVYDHRFALKLECRAQDGYLHPTFHFDQNRFHEIDVAVLQRRFSVLLADILKDHDRAVDAFSMLSKEEIYRLMVSFNDTHRDYPAEADLIQLFERQVRVRPEAPALECDLRVLSYAELNARANQLAHALRAHGVGPDVFVALFVERSLESVVGMLAILKAGGTYLPLDPEYPRDMLAYMLAETDARLVLTRSETASRLPDHDGEVLLLDADRPWAADDAARADLAPIHQPDHAAYVIFTSGSTGRPKGVLVPYRNLTHQSLTMRDFHELTERDRFLQFSSFNFDASLEQVFPPLIAGATVVLRGKESWGIVDIDSKIRDLGTTVVNFPTAFWHLVAKEWAQRDEPVALPNLRLAIAGGELMLSEHLQHWQRSACHAIPMVNAYGPTETTITATMYAVPEHYAETLPYHRVPIGRPLYNRRCYVLDDRLQPCAIGHSGMLYVAGAGIARGYLRRPALTAAVFVPDPFGVEPGARMYCTGDQARVLPDGNIQFLGRKDNQVKIRGFRIELGEIEHALCAYEGVDQGVVVAHRHQESDDTRLVAYYLPKADQVFSGQELREFLSAGLPDHMVPGHYVELQELPLKPNGKVDRQALPEPETAADAVHGGDQVAARTQEEEILAGIWCELLDLSSVGIHTNFFDLGGHSLLATRMVSKVRKLFGVDLTLKTIFAMPHIAGLAKHISTAVVQNQHDRAPAIEPAPPAANYPLSFSQRRVWFMYTTERNPAYHVPLPIRVYGKLNVAALERAIATVVARHDIFRTVYRTHDGVPHQVVRPAEDWRLAQLDLRDLDDATRQREVTELVGKNALEPFDLEEGPVLRARLVLLSEREFLLLFCIHHIASDGWSLGVLVQELKIAYEAFAQGQESPLPPLALQFTDFAVWQREWLQGEVLAREVDFWRNRLEDAPATTPLPYDREPGESGSHRGSLERFHLTPERQDALRRFCRREDITLFMLLTAAFKVVLHHMTGAGDILIGTDVANRNRDETENLIGFFINQLVLRTRFDGNPTLRDLLTATMRDTMEAYAHQDLPFDKLVEELNPPRGPHQPPFFNAKLVLQNAPETKLQVHGLVLVPEPSPGDVTKLDLQFNIQESDEGLLGDLHYKVDRFDQTTIERLLRLFDAVLAQAIAQPEQPLDELRAHLEETERARRDQAKRRHADLARSMFAKPSR</sequence>
<dbReference type="FunFam" id="2.30.38.10:FF:000001">
    <property type="entry name" value="Non-ribosomal peptide synthetase PvdI"/>
    <property type="match status" value="1"/>
</dbReference>
<feature type="region of interest" description="Disordered" evidence="5">
    <location>
        <begin position="1497"/>
        <end position="1521"/>
    </location>
</feature>
<dbReference type="SUPFAM" id="SSF56801">
    <property type="entry name" value="Acetyl-CoA synthetase-like"/>
    <property type="match status" value="1"/>
</dbReference>
<dbReference type="FunFam" id="3.40.50.980:FF:000001">
    <property type="entry name" value="Non-ribosomal peptide synthetase"/>
    <property type="match status" value="1"/>
</dbReference>
<keyword evidence="8" id="KW-1185">Reference proteome</keyword>
<dbReference type="InterPro" id="IPR036736">
    <property type="entry name" value="ACP-like_sf"/>
</dbReference>
<dbReference type="NCBIfam" id="TIGR01733">
    <property type="entry name" value="AA-adenyl-dom"/>
    <property type="match status" value="1"/>
</dbReference>
<dbReference type="InterPro" id="IPR009081">
    <property type="entry name" value="PP-bd_ACP"/>
</dbReference>
<dbReference type="GO" id="GO:0043041">
    <property type="term" value="P:amino acid activation for nonribosomal peptide biosynthetic process"/>
    <property type="evidence" value="ECO:0007669"/>
    <property type="project" value="TreeGrafter"/>
</dbReference>
<dbReference type="InterPro" id="IPR020845">
    <property type="entry name" value="AMP-binding_CS"/>
</dbReference>
<dbReference type="GO" id="GO:0003824">
    <property type="term" value="F:catalytic activity"/>
    <property type="evidence" value="ECO:0007669"/>
    <property type="project" value="InterPro"/>
</dbReference>
<dbReference type="GO" id="GO:0044550">
    <property type="term" value="P:secondary metabolite biosynthetic process"/>
    <property type="evidence" value="ECO:0007669"/>
    <property type="project" value="UniProtKB-ARBA"/>
</dbReference>
<dbReference type="FunFam" id="3.30.300.30:FF:000010">
    <property type="entry name" value="Enterobactin synthetase component F"/>
    <property type="match status" value="1"/>
</dbReference>
<comment type="cofactor">
    <cofactor evidence="1">
        <name>pantetheine 4'-phosphate</name>
        <dbReference type="ChEBI" id="CHEBI:47942"/>
    </cofactor>
</comment>
<dbReference type="CDD" id="cd05930">
    <property type="entry name" value="A_NRPS"/>
    <property type="match status" value="1"/>
</dbReference>
<evidence type="ECO:0000256" key="2">
    <source>
        <dbReference type="ARBA" id="ARBA00006432"/>
    </source>
</evidence>
<evidence type="ECO:0000259" key="6">
    <source>
        <dbReference type="PROSITE" id="PS50075"/>
    </source>
</evidence>
<dbReference type="Proteomes" id="UP000663929">
    <property type="component" value="Chromosome"/>
</dbReference>
<name>A0A8A4TFG4_SULCO</name>
<dbReference type="InterPro" id="IPR010071">
    <property type="entry name" value="AA_adenyl_dom"/>
</dbReference>
<dbReference type="Gene3D" id="3.30.559.10">
    <property type="entry name" value="Chloramphenicol acetyltransferase-like domain"/>
    <property type="match status" value="2"/>
</dbReference>
<protein>
    <submittedName>
        <fullName evidence="7">Amino acid adenylation domain-containing protein</fullName>
    </submittedName>
</protein>
<dbReference type="GO" id="GO:0031177">
    <property type="term" value="F:phosphopantetheine binding"/>
    <property type="evidence" value="ECO:0007669"/>
    <property type="project" value="InterPro"/>
</dbReference>
<dbReference type="CDD" id="cd19531">
    <property type="entry name" value="LCL_NRPS-like"/>
    <property type="match status" value="1"/>
</dbReference>
<dbReference type="InterPro" id="IPR000873">
    <property type="entry name" value="AMP-dep_synth/lig_dom"/>
</dbReference>
<dbReference type="EMBL" id="CP071793">
    <property type="protein sequence ID" value="QTD48373.1"/>
    <property type="molecule type" value="Genomic_DNA"/>
</dbReference>
<gene>
    <name evidence="7" type="ORF">J3U87_22565</name>
</gene>
<dbReference type="FunFam" id="1.10.1200.10:FF:000005">
    <property type="entry name" value="Nonribosomal peptide synthetase 1"/>
    <property type="match status" value="1"/>
</dbReference>
<dbReference type="Gene3D" id="3.30.559.30">
    <property type="entry name" value="Nonribosomal peptide synthetase, condensation domain"/>
    <property type="match status" value="2"/>
</dbReference>
<dbReference type="PROSITE" id="PS50075">
    <property type="entry name" value="CARRIER"/>
    <property type="match status" value="1"/>
</dbReference>
<feature type="domain" description="Carrier" evidence="6">
    <location>
        <begin position="963"/>
        <end position="1038"/>
    </location>
</feature>
<evidence type="ECO:0000313" key="7">
    <source>
        <dbReference type="EMBL" id="QTD48373.1"/>
    </source>
</evidence>
<dbReference type="PROSITE" id="PS00012">
    <property type="entry name" value="PHOSPHOPANTETHEINE"/>
    <property type="match status" value="1"/>
</dbReference>
<evidence type="ECO:0000256" key="4">
    <source>
        <dbReference type="ARBA" id="ARBA00022553"/>
    </source>
</evidence>
<dbReference type="InterPro" id="IPR006162">
    <property type="entry name" value="Ppantetheine_attach_site"/>
</dbReference>
<dbReference type="InterPro" id="IPR023213">
    <property type="entry name" value="CAT-like_dom_sf"/>
</dbReference>
<dbReference type="Pfam" id="PF13193">
    <property type="entry name" value="AMP-binding_C"/>
    <property type="match status" value="1"/>
</dbReference>
<dbReference type="PANTHER" id="PTHR45527:SF1">
    <property type="entry name" value="FATTY ACID SYNTHASE"/>
    <property type="match status" value="1"/>
</dbReference>
<dbReference type="RefSeq" id="WP_237378027.1">
    <property type="nucleotide sequence ID" value="NZ_CP071793.1"/>
</dbReference>
<dbReference type="SMART" id="SM00823">
    <property type="entry name" value="PKS_PP"/>
    <property type="match status" value="1"/>
</dbReference>
<dbReference type="PROSITE" id="PS00455">
    <property type="entry name" value="AMP_BINDING"/>
    <property type="match status" value="1"/>
</dbReference>
<dbReference type="Gene3D" id="2.30.38.10">
    <property type="entry name" value="Luciferase, Domain 3"/>
    <property type="match status" value="1"/>
</dbReference>
<comment type="similarity">
    <text evidence="2">Belongs to the ATP-dependent AMP-binding enzyme family.</text>
</comment>
<organism evidence="7 8">
    <name type="scientific">Sulfidibacter corallicola</name>
    <dbReference type="NCBI Taxonomy" id="2818388"/>
    <lineage>
        <taxon>Bacteria</taxon>
        <taxon>Pseudomonadati</taxon>
        <taxon>Acidobacteriota</taxon>
        <taxon>Holophagae</taxon>
        <taxon>Acanthopleuribacterales</taxon>
        <taxon>Acanthopleuribacteraceae</taxon>
        <taxon>Sulfidibacter</taxon>
    </lineage>
</organism>
<keyword evidence="3" id="KW-0596">Phosphopantetheine</keyword>
<keyword evidence="4" id="KW-0597">Phosphoprotein</keyword>
<dbReference type="PANTHER" id="PTHR45527">
    <property type="entry name" value="NONRIBOSOMAL PEPTIDE SYNTHETASE"/>
    <property type="match status" value="1"/>
</dbReference>
<evidence type="ECO:0000256" key="1">
    <source>
        <dbReference type="ARBA" id="ARBA00001957"/>
    </source>
</evidence>
<evidence type="ECO:0000313" key="8">
    <source>
        <dbReference type="Proteomes" id="UP000663929"/>
    </source>
</evidence>
<dbReference type="Gene3D" id="3.40.50.980">
    <property type="match status" value="2"/>
</dbReference>
<dbReference type="InterPro" id="IPR045851">
    <property type="entry name" value="AMP-bd_C_sf"/>
</dbReference>
<dbReference type="KEGG" id="scor:J3U87_22565"/>
<dbReference type="InterPro" id="IPR025110">
    <property type="entry name" value="AMP-bd_C"/>
</dbReference>
<dbReference type="FunFam" id="3.40.50.12780:FF:000012">
    <property type="entry name" value="Non-ribosomal peptide synthetase"/>
    <property type="match status" value="1"/>
</dbReference>
<dbReference type="Gene3D" id="3.30.300.30">
    <property type="match status" value="1"/>
</dbReference>
<evidence type="ECO:0000256" key="5">
    <source>
        <dbReference type="SAM" id="MobiDB-lite"/>
    </source>
</evidence>
<proteinExistence type="inferred from homology"/>
<reference evidence="7" key="1">
    <citation type="submission" date="2021-03" db="EMBL/GenBank/DDBJ databases">
        <title>Acanthopleuribacteraceae sp. M133.</title>
        <authorList>
            <person name="Wang G."/>
        </authorList>
    </citation>
    <scope>NUCLEOTIDE SEQUENCE</scope>
    <source>
        <strain evidence="7">M133</strain>
    </source>
</reference>
<dbReference type="SUPFAM" id="SSF52777">
    <property type="entry name" value="CoA-dependent acyltransferases"/>
    <property type="match status" value="4"/>
</dbReference>
<dbReference type="InterPro" id="IPR020806">
    <property type="entry name" value="PKS_PP-bd"/>
</dbReference>
<dbReference type="InterPro" id="IPR001242">
    <property type="entry name" value="Condensation_dom"/>
</dbReference>
<dbReference type="Pfam" id="PF00668">
    <property type="entry name" value="Condensation"/>
    <property type="match status" value="2"/>
</dbReference>
<dbReference type="GO" id="GO:0005737">
    <property type="term" value="C:cytoplasm"/>
    <property type="evidence" value="ECO:0007669"/>
    <property type="project" value="TreeGrafter"/>
</dbReference>
<dbReference type="Pfam" id="PF00550">
    <property type="entry name" value="PP-binding"/>
    <property type="match status" value="1"/>
</dbReference>
<accession>A0A8A4TFG4</accession>
<dbReference type="Pfam" id="PF00501">
    <property type="entry name" value="AMP-binding"/>
    <property type="match status" value="1"/>
</dbReference>
<evidence type="ECO:0000256" key="3">
    <source>
        <dbReference type="ARBA" id="ARBA00022450"/>
    </source>
</evidence>
<dbReference type="SUPFAM" id="SSF47336">
    <property type="entry name" value="ACP-like"/>
    <property type="match status" value="1"/>
</dbReference>
<dbReference type="Gene3D" id="1.10.1200.10">
    <property type="entry name" value="ACP-like"/>
    <property type="match status" value="1"/>
</dbReference>